<organism evidence="3 4">
    <name type="scientific">Gigaspora margarita</name>
    <dbReference type="NCBI Taxonomy" id="4874"/>
    <lineage>
        <taxon>Eukaryota</taxon>
        <taxon>Fungi</taxon>
        <taxon>Fungi incertae sedis</taxon>
        <taxon>Mucoromycota</taxon>
        <taxon>Glomeromycotina</taxon>
        <taxon>Glomeromycetes</taxon>
        <taxon>Diversisporales</taxon>
        <taxon>Gigasporaceae</taxon>
        <taxon>Gigaspora</taxon>
    </lineage>
</organism>
<feature type="domain" description="C2H2-type" evidence="2">
    <location>
        <begin position="54"/>
        <end position="77"/>
    </location>
</feature>
<dbReference type="InterPro" id="IPR013087">
    <property type="entry name" value="Znf_C2H2_type"/>
</dbReference>
<keyword evidence="4" id="KW-1185">Reference proteome</keyword>
<dbReference type="PROSITE" id="PS50157">
    <property type="entry name" value="ZINC_FINGER_C2H2_2"/>
    <property type="match status" value="2"/>
</dbReference>
<accession>A0A8H4EKK4</accession>
<evidence type="ECO:0000313" key="3">
    <source>
        <dbReference type="EMBL" id="KAF0504545.1"/>
    </source>
</evidence>
<evidence type="ECO:0000256" key="1">
    <source>
        <dbReference type="PROSITE-ProRule" id="PRU00042"/>
    </source>
</evidence>
<protein>
    <recommendedName>
        <fullName evidence="2">C2H2-type domain-containing protein</fullName>
    </recommendedName>
</protein>
<keyword evidence="1" id="KW-0863">Zinc-finger</keyword>
<proteinExistence type="predicted"/>
<sequence>MMIPLENIKNFDQFQPPTTPSQQCHLCLKFLHYFIEQYINDSHTQNHAQKKNQFHCSKCNRNFGAAIDFQQHQRDKHQVAVCKLCGKEVGGFKKIICDKHNTNKKKDANSIPKKIAFHCEICNRVFLRAEDIRKHDEAKHSSKKSKKRC</sequence>
<dbReference type="GO" id="GO:0008270">
    <property type="term" value="F:zinc ion binding"/>
    <property type="evidence" value="ECO:0007669"/>
    <property type="project" value="UniProtKB-KW"/>
</dbReference>
<dbReference type="Proteomes" id="UP000439903">
    <property type="component" value="Unassembled WGS sequence"/>
</dbReference>
<keyword evidence="1" id="KW-0479">Metal-binding</keyword>
<keyword evidence="1" id="KW-0862">Zinc</keyword>
<evidence type="ECO:0000259" key="2">
    <source>
        <dbReference type="PROSITE" id="PS50157"/>
    </source>
</evidence>
<comment type="caution">
    <text evidence="3">The sequence shown here is derived from an EMBL/GenBank/DDBJ whole genome shotgun (WGS) entry which is preliminary data.</text>
</comment>
<dbReference type="Gene3D" id="3.30.40.10">
    <property type="entry name" value="Zinc/RING finger domain, C3HC4 (zinc finger)"/>
    <property type="match status" value="1"/>
</dbReference>
<dbReference type="AlphaFoldDB" id="A0A8H4EKK4"/>
<dbReference type="PROSITE" id="PS00028">
    <property type="entry name" value="ZINC_FINGER_C2H2_1"/>
    <property type="match status" value="2"/>
</dbReference>
<reference evidence="3 4" key="1">
    <citation type="journal article" date="2019" name="Environ. Microbiol.">
        <title>At the nexus of three kingdoms: the genome of the mycorrhizal fungus Gigaspora margarita provides insights into plant, endobacterial and fungal interactions.</title>
        <authorList>
            <person name="Venice F."/>
            <person name="Ghignone S."/>
            <person name="Salvioli di Fossalunga A."/>
            <person name="Amselem J."/>
            <person name="Novero M."/>
            <person name="Xianan X."/>
            <person name="Sedzielewska Toro K."/>
            <person name="Morin E."/>
            <person name="Lipzen A."/>
            <person name="Grigoriev I.V."/>
            <person name="Henrissat B."/>
            <person name="Martin F.M."/>
            <person name="Bonfante P."/>
        </authorList>
    </citation>
    <scope>NUCLEOTIDE SEQUENCE [LARGE SCALE GENOMIC DNA]</scope>
    <source>
        <strain evidence="3 4">BEG34</strain>
    </source>
</reference>
<dbReference type="InterPro" id="IPR013083">
    <property type="entry name" value="Znf_RING/FYVE/PHD"/>
</dbReference>
<dbReference type="SMART" id="SM00355">
    <property type="entry name" value="ZnF_C2H2"/>
    <property type="match status" value="2"/>
</dbReference>
<name>A0A8H4EKK4_GIGMA</name>
<dbReference type="OrthoDB" id="2380639at2759"/>
<feature type="domain" description="C2H2-type" evidence="2">
    <location>
        <begin position="117"/>
        <end position="145"/>
    </location>
</feature>
<evidence type="ECO:0000313" key="4">
    <source>
        <dbReference type="Proteomes" id="UP000439903"/>
    </source>
</evidence>
<dbReference type="EMBL" id="WTPW01000506">
    <property type="protein sequence ID" value="KAF0504545.1"/>
    <property type="molecule type" value="Genomic_DNA"/>
</dbReference>
<gene>
    <name evidence="3" type="ORF">F8M41_019522</name>
</gene>